<evidence type="ECO:0000256" key="6">
    <source>
        <dbReference type="ARBA" id="ARBA00022694"/>
    </source>
</evidence>
<evidence type="ECO:0000256" key="8">
    <source>
        <dbReference type="ARBA" id="ARBA00022723"/>
    </source>
</evidence>
<dbReference type="PANTHER" id="PTHR12553">
    <property type="entry name" value="ZINC PHOSPHODIESTERASE ELAC PROTEIN 2"/>
    <property type="match status" value="1"/>
</dbReference>
<feature type="compositionally biased region" description="Polar residues" evidence="12">
    <location>
        <begin position="40"/>
        <end position="52"/>
    </location>
</feature>
<proteinExistence type="inferred from homology"/>
<comment type="catalytic activity">
    <reaction evidence="1">
        <text>Endonucleolytic cleavage of RNA, removing extra 3' nucleotides from tRNA precursor, generating 3' termini of tRNAs. A 3'-hydroxy group is left at the tRNA terminus and a 5'-phosphoryl group is left at the trailer molecule.</text>
        <dbReference type="EC" id="3.1.26.11"/>
    </reaction>
</comment>
<evidence type="ECO:0000256" key="12">
    <source>
        <dbReference type="SAM" id="MobiDB-lite"/>
    </source>
</evidence>
<evidence type="ECO:0000256" key="10">
    <source>
        <dbReference type="ARBA" id="ARBA00022801"/>
    </source>
</evidence>
<comment type="subunit">
    <text evidence="4">Homodimer.</text>
</comment>
<dbReference type="InterPro" id="IPR047151">
    <property type="entry name" value="RNZ2-like"/>
</dbReference>
<dbReference type="Pfam" id="PF13691">
    <property type="entry name" value="Lactamase_B_4"/>
    <property type="match status" value="1"/>
</dbReference>
<evidence type="ECO:0000256" key="3">
    <source>
        <dbReference type="ARBA" id="ARBA00007823"/>
    </source>
</evidence>
<dbReference type="GO" id="GO:0042781">
    <property type="term" value="F:3'-tRNA processing endoribonuclease activity"/>
    <property type="evidence" value="ECO:0000318"/>
    <property type="project" value="GO_Central"/>
</dbReference>
<name>A0A2C9VFD0_MANES</name>
<dbReference type="EC" id="3.1.26.11" evidence="5"/>
<evidence type="ECO:0000313" key="14">
    <source>
        <dbReference type="EMBL" id="OAY43949.1"/>
    </source>
</evidence>
<dbReference type="HAMAP" id="MF_01818">
    <property type="entry name" value="RNase_Z_BN"/>
    <property type="match status" value="1"/>
</dbReference>
<keyword evidence="7" id="KW-0540">Nuclease</keyword>
<dbReference type="Gene3D" id="3.60.15.10">
    <property type="entry name" value="Ribonuclease Z/Hydroxyacylglutathione hydrolase-like"/>
    <property type="match status" value="2"/>
</dbReference>
<keyword evidence="11" id="KW-0862">Zinc</keyword>
<evidence type="ECO:0000256" key="7">
    <source>
        <dbReference type="ARBA" id="ARBA00022722"/>
    </source>
</evidence>
<dbReference type="GO" id="GO:0046872">
    <property type="term" value="F:metal ion binding"/>
    <property type="evidence" value="ECO:0007669"/>
    <property type="project" value="UniProtKB-KW"/>
</dbReference>
<dbReference type="AlphaFoldDB" id="A0A2C9VFD0"/>
<dbReference type="GO" id="GO:0005739">
    <property type="term" value="C:mitochondrion"/>
    <property type="evidence" value="ECO:0000318"/>
    <property type="project" value="GO_Central"/>
</dbReference>
<dbReference type="EMBL" id="CM004394">
    <property type="protein sequence ID" value="OAY43949.1"/>
    <property type="molecule type" value="Genomic_DNA"/>
</dbReference>
<evidence type="ECO:0000256" key="5">
    <source>
        <dbReference type="ARBA" id="ARBA00012477"/>
    </source>
</evidence>
<keyword evidence="8" id="KW-0479">Metal-binding</keyword>
<evidence type="ECO:0000256" key="11">
    <source>
        <dbReference type="ARBA" id="ARBA00022833"/>
    </source>
</evidence>
<dbReference type="Pfam" id="PF23023">
    <property type="entry name" value="Anti-Pycsar_Apyc1"/>
    <property type="match status" value="1"/>
</dbReference>
<dbReference type="InterPro" id="IPR036866">
    <property type="entry name" value="RibonucZ/Hydroxyglut_hydro"/>
</dbReference>
<feature type="region of interest" description="Disordered" evidence="12">
    <location>
        <begin position="20"/>
        <end position="77"/>
    </location>
</feature>
<dbReference type="FunFam" id="3.60.15.10:FF:000037">
    <property type="entry name" value="tRNAse Z4"/>
    <property type="match status" value="1"/>
</dbReference>
<sequence length="1007" mass="111005">MIDIHYPACGGGGCYVINKRSDDHPRSNESQTGRNDHSRSSGQITTQDQVRQLSKVRQIGRPFHKTKSDDHPKTNDQVRRPLQYTSYFTPLHGPLSSPIFWRRPSTLVKPPLVSAFLLPTKINICSTCCAPVLVGSSKNSRTESKILSMVEETKTYRYNESRAKGVDKKGHPQKFQLSGRTVHNPNTTAYVQVLGTGMDTHDTLPSILLFFDKQRFIFNAGEGLQRFCAEHKIKLSKIDHICLSRVCSETAGGLPGLLLTLAGMGNGLSVNIWGPPSLELLINAMKSFIPHGSVVNAKEIGLTTCSSSAALLDTSNSAEPFVVVENELVKISAILLLPSSLEGAGKKPSDISVIYVCELHEILGKFDKEKADALGLKERKKYGLLQKGECVKSDCLDIMVHPSDVMDPPIPGPVVFIVDCPTNSHAKELLSIQTLNGYYPDFVGNSPKSSKAVNCIIHLTPPPVINSPNYEKWMKKFPTVQHIMAGHSMKHVEIPILKSSTRMAARLNYLCPQFFPVPAVGSFQQHNDAAQGSITSSEVLISQLCESTSAENLMKFTLRPHNHLGLDKSNVPSLMAPSEVIDELLSENPEIVDAAQLVSQFWSEPGEMEDTSITDDTTISEKPLLDGNTVPSFLQNIRRDDLEIVLLGTGSSQPSKYRNVSSIYINLFSKGSLLLDCGEGTLAQLKRRYGMEGAENAVRNLRCIWISHIHADHHAGIARILALRRDLLKGVPHERLLVIGPMQLELFLDAYQRLEDLDMQFLDCRSTMDTSWNALECDAESKSNQFFAGSSTNSEDLNDKNKNHMGSTLFAGESCLQGCSKRMKLSMPVENDSLLRSLRNVLWGAGLEGLISFPVVHCPEAFGVVLKAAERTNAVGEIIQGWKIVYSGDTRPCSEVIEASHGATVLIHEATTNDLQATFEDCMVDEAVEKNHSTTKEAIEVGDSAGAYRVILTHFSQRYPKIPALDEISMKKTCIAFDLMSVNIADLPMLPKILPYLKLLFRTDIAS</sequence>
<accession>A0A2C9VFD0</accession>
<reference evidence="14" key="1">
    <citation type="submission" date="2016-02" db="EMBL/GenBank/DDBJ databases">
        <title>WGS assembly of Manihot esculenta.</title>
        <authorList>
            <person name="Bredeson J.V."/>
            <person name="Prochnik S.E."/>
            <person name="Lyons J.B."/>
            <person name="Schmutz J."/>
            <person name="Grimwood J."/>
            <person name="Vrebalov J."/>
            <person name="Bart R.S."/>
            <person name="Amuge T."/>
            <person name="Ferguson M.E."/>
            <person name="Green R."/>
            <person name="Putnam N."/>
            <person name="Stites J."/>
            <person name="Rounsley S."/>
            <person name="Rokhsar D.S."/>
        </authorList>
    </citation>
    <scope>NUCLEOTIDE SEQUENCE [LARGE SCALE GENOMIC DNA]</scope>
    <source>
        <tissue evidence="14">Leaf</tissue>
    </source>
</reference>
<dbReference type="PANTHER" id="PTHR12553:SF72">
    <property type="entry name" value="RIBONUCLEASE Z"/>
    <property type="match status" value="1"/>
</dbReference>
<comment type="similarity">
    <text evidence="3">Belongs to the RNase Z family.</text>
</comment>
<evidence type="ECO:0000256" key="2">
    <source>
        <dbReference type="ARBA" id="ARBA00001947"/>
    </source>
</evidence>
<comment type="cofactor">
    <cofactor evidence="2">
        <name>Zn(2+)</name>
        <dbReference type="ChEBI" id="CHEBI:29105"/>
    </cofactor>
</comment>
<dbReference type="CDD" id="cd07718">
    <property type="entry name" value="RNaseZ_ELAC1_ELAC2-C-term-like_MBL-fold"/>
    <property type="match status" value="1"/>
</dbReference>
<dbReference type="STRING" id="3983.A0A2C9VFD0"/>
<feature type="compositionally biased region" description="Basic and acidic residues" evidence="12">
    <location>
        <begin position="66"/>
        <end position="77"/>
    </location>
</feature>
<gene>
    <name evidence="14" type="ORF">MANES_08G110200</name>
</gene>
<evidence type="ECO:0000256" key="9">
    <source>
        <dbReference type="ARBA" id="ARBA00022759"/>
    </source>
</evidence>
<dbReference type="InterPro" id="IPR013471">
    <property type="entry name" value="RNase_Z/BN"/>
</dbReference>
<evidence type="ECO:0000256" key="4">
    <source>
        <dbReference type="ARBA" id="ARBA00011738"/>
    </source>
</evidence>
<evidence type="ECO:0000256" key="1">
    <source>
        <dbReference type="ARBA" id="ARBA00000402"/>
    </source>
</evidence>
<dbReference type="InterPro" id="IPR027794">
    <property type="entry name" value="tRNase_Z_dom"/>
</dbReference>
<evidence type="ECO:0000259" key="13">
    <source>
        <dbReference type="Pfam" id="PF13691"/>
    </source>
</evidence>
<feature type="domain" description="tRNase Z endonuclease" evidence="13">
    <location>
        <begin position="197"/>
        <end position="253"/>
    </location>
</feature>
<keyword evidence="9" id="KW-0255">Endonuclease</keyword>
<organism evidence="14">
    <name type="scientific">Manihot esculenta</name>
    <name type="common">Cassava</name>
    <name type="synonym">Jatropha manihot</name>
    <dbReference type="NCBI Taxonomy" id="3983"/>
    <lineage>
        <taxon>Eukaryota</taxon>
        <taxon>Viridiplantae</taxon>
        <taxon>Streptophyta</taxon>
        <taxon>Embryophyta</taxon>
        <taxon>Tracheophyta</taxon>
        <taxon>Spermatophyta</taxon>
        <taxon>Magnoliopsida</taxon>
        <taxon>eudicotyledons</taxon>
        <taxon>Gunneridae</taxon>
        <taxon>Pentapetalae</taxon>
        <taxon>rosids</taxon>
        <taxon>fabids</taxon>
        <taxon>Malpighiales</taxon>
        <taxon>Euphorbiaceae</taxon>
        <taxon>Crotonoideae</taxon>
        <taxon>Manihoteae</taxon>
        <taxon>Manihot</taxon>
    </lineage>
</organism>
<dbReference type="SUPFAM" id="SSF56281">
    <property type="entry name" value="Metallo-hydrolase/oxidoreductase"/>
    <property type="match status" value="2"/>
</dbReference>
<protein>
    <recommendedName>
        <fullName evidence="5">ribonuclease Z</fullName>
        <ecNumber evidence="5">3.1.26.11</ecNumber>
    </recommendedName>
</protein>
<keyword evidence="6" id="KW-0819">tRNA processing</keyword>
<dbReference type="GO" id="GO:1990180">
    <property type="term" value="P:mitochondrial tRNA 3'-end processing"/>
    <property type="evidence" value="ECO:0000318"/>
    <property type="project" value="GO_Central"/>
</dbReference>
<keyword evidence="10" id="KW-0378">Hydrolase</keyword>